<dbReference type="PROSITE" id="PS51257">
    <property type="entry name" value="PROKAR_LIPOPROTEIN"/>
    <property type="match status" value="1"/>
</dbReference>
<dbReference type="EMBL" id="FNFL01000003">
    <property type="protein sequence ID" value="SDK20994.1"/>
    <property type="molecule type" value="Genomic_DNA"/>
</dbReference>
<name>A0A1G9A2C2_9BACI</name>
<evidence type="ECO:0008006" key="4">
    <source>
        <dbReference type="Google" id="ProtNLM"/>
    </source>
</evidence>
<sequence>MKVIILLLSMFSIVWLIACTDTNNTAIEESANQDGENQEKTEKVNYEIPERDNWTLSSKFEHTVEPESGEGHTYEIVGNKNTLGFTGPFPIVSKQPQKYMWFYFGKENIYDIPVEVKAIKKGTDKVVNIDSGTFFEGAEVSPNSVNMPSHLRFPSAGVWKLLIYIDKKHFESIVVHVE</sequence>
<evidence type="ECO:0000313" key="2">
    <source>
        <dbReference type="EMBL" id="SDK20994.1"/>
    </source>
</evidence>
<reference evidence="2 3" key="1">
    <citation type="submission" date="2016-10" db="EMBL/GenBank/DDBJ databases">
        <authorList>
            <person name="de Groot N.N."/>
        </authorList>
    </citation>
    <scope>NUCLEOTIDE SEQUENCE [LARGE SCALE GENOMIC DNA]</scope>
    <source>
        <strain evidence="2 3">CGMCC 1.6502</strain>
    </source>
</reference>
<proteinExistence type="predicted"/>
<dbReference type="AlphaFoldDB" id="A0A1G9A2C2"/>
<organism evidence="2 3">
    <name type="scientific">Sediminibacillus albus</name>
    <dbReference type="NCBI Taxonomy" id="407036"/>
    <lineage>
        <taxon>Bacteria</taxon>
        <taxon>Bacillati</taxon>
        <taxon>Bacillota</taxon>
        <taxon>Bacilli</taxon>
        <taxon>Bacillales</taxon>
        <taxon>Bacillaceae</taxon>
        <taxon>Sediminibacillus</taxon>
    </lineage>
</organism>
<evidence type="ECO:0000313" key="3">
    <source>
        <dbReference type="Proteomes" id="UP000198694"/>
    </source>
</evidence>
<evidence type="ECO:0000256" key="1">
    <source>
        <dbReference type="SAM" id="SignalP"/>
    </source>
</evidence>
<dbReference type="Proteomes" id="UP000198694">
    <property type="component" value="Unassembled WGS sequence"/>
</dbReference>
<feature type="signal peptide" evidence="1">
    <location>
        <begin position="1"/>
        <end position="18"/>
    </location>
</feature>
<dbReference type="Gene3D" id="2.60.40.3830">
    <property type="match status" value="1"/>
</dbReference>
<dbReference type="STRING" id="407036.SAMN05216243_2342"/>
<gene>
    <name evidence="2" type="ORF">SAMN05216243_2342</name>
</gene>
<feature type="chain" id="PRO_5038642956" description="DUF4871 domain-containing protein" evidence="1">
    <location>
        <begin position="19"/>
        <end position="178"/>
    </location>
</feature>
<keyword evidence="1" id="KW-0732">Signal</keyword>
<keyword evidence="3" id="KW-1185">Reference proteome</keyword>
<protein>
    <recommendedName>
        <fullName evidence="4">DUF4871 domain-containing protein</fullName>
    </recommendedName>
</protein>
<accession>A0A1G9A2C2</accession>
<dbReference type="OrthoDB" id="2381403at2"/>
<dbReference type="RefSeq" id="WP_093214299.1">
    <property type="nucleotide sequence ID" value="NZ_FNFL01000003.1"/>
</dbReference>